<feature type="transmembrane region" description="Helical" evidence="1">
    <location>
        <begin position="291"/>
        <end position="311"/>
    </location>
</feature>
<dbReference type="PANTHER" id="PTHR46663">
    <property type="entry name" value="DIGUANYLATE CYCLASE DGCT-RELATED"/>
    <property type="match status" value="1"/>
</dbReference>
<dbReference type="Pfam" id="PF00990">
    <property type="entry name" value="GGDEF"/>
    <property type="match status" value="1"/>
</dbReference>
<dbReference type="InterPro" id="IPR029787">
    <property type="entry name" value="Nucleotide_cyclase"/>
</dbReference>
<name>A0ABQ3GB11_9BURK</name>
<dbReference type="InterPro" id="IPR052163">
    <property type="entry name" value="DGC-Regulatory_Protein"/>
</dbReference>
<dbReference type="Gene3D" id="3.30.70.270">
    <property type="match status" value="1"/>
</dbReference>
<dbReference type="SUPFAM" id="SSF55785">
    <property type="entry name" value="PYP-like sensor domain (PAS domain)"/>
    <property type="match status" value="1"/>
</dbReference>
<dbReference type="InterPro" id="IPR035965">
    <property type="entry name" value="PAS-like_dom_sf"/>
</dbReference>
<sequence>MPTRPLWQTAVWTAVGALLIGLALFAATWASLDAARRSDLARARDAADNVAHALGIEIASELRLVENALTSVALDYRHQTDTRPAAERLRAAVAEQHALVPFASALRATDAAGAVVVGLPQGSAPVFVGDRDYFVQARAAPGAIVSEPVFSRLTQEWGIVVALRLQSRSGEFGGVVYAVLLASHFQRLFAQMSVGESGAISLRTDTLALAARYSAAEPHSTRGLGGREVSAELQRAFAQRREAGWYITPTALDQVERITVYRRVAGYPLTVLVGLGTENYLAPWASSARRHWSIAGATFGLVVAVFGFMLLQHRRQAAITTYASRLARQQSLILDNDMIGMVRAQDRRILWANRAVERLLGHAPAGLTGQSTRILYPSDAAFEETWRAAEPALRRDGRFRTQLKLATRTGGALWVDLSGAALNDTESIWMIVDIDALKHSEEQAQHLALHDALTGLANRRLFEDHLRRSAAQARRSGQAFAVCYMDLDGFKPVNDRHGHEAGDAVLRAVGLRLHNELRANDTVARLGGDEFAWILSGVTDAQDVRPVLQRCMEAVERPIALEDGTPVTVGCSIGVALSAVLGTDEQELLAAADAAMYEAKEAGRRRCAFAATGMGPERP</sequence>
<keyword evidence="1" id="KW-0472">Membrane</keyword>
<keyword evidence="1" id="KW-1133">Transmembrane helix</keyword>
<dbReference type="RefSeq" id="WP_189690327.1">
    <property type="nucleotide sequence ID" value="NZ_BMYK01000031.1"/>
</dbReference>
<keyword evidence="4" id="KW-1185">Reference proteome</keyword>
<dbReference type="CDD" id="cd00130">
    <property type="entry name" value="PAS"/>
    <property type="match status" value="1"/>
</dbReference>
<evidence type="ECO:0000313" key="3">
    <source>
        <dbReference type="EMBL" id="GHD00273.1"/>
    </source>
</evidence>
<evidence type="ECO:0000256" key="1">
    <source>
        <dbReference type="SAM" id="Phobius"/>
    </source>
</evidence>
<dbReference type="Gene3D" id="3.30.450.20">
    <property type="entry name" value="PAS domain"/>
    <property type="match status" value="3"/>
</dbReference>
<protein>
    <recommendedName>
        <fullName evidence="2">GGDEF domain-containing protein</fullName>
    </recommendedName>
</protein>
<feature type="transmembrane region" description="Helical" evidence="1">
    <location>
        <begin position="12"/>
        <end position="32"/>
    </location>
</feature>
<dbReference type="InterPro" id="IPR043128">
    <property type="entry name" value="Rev_trsase/Diguanyl_cyclase"/>
</dbReference>
<dbReference type="PROSITE" id="PS50887">
    <property type="entry name" value="GGDEF"/>
    <property type="match status" value="1"/>
</dbReference>
<gene>
    <name evidence="3" type="ORF">GCM10007320_57600</name>
</gene>
<dbReference type="SMART" id="SM00267">
    <property type="entry name" value="GGDEF"/>
    <property type="match status" value="1"/>
</dbReference>
<dbReference type="InterPro" id="IPR000160">
    <property type="entry name" value="GGDEF_dom"/>
</dbReference>
<dbReference type="CDD" id="cd12915">
    <property type="entry name" value="PDC2_DGC_like"/>
    <property type="match status" value="1"/>
</dbReference>
<reference evidence="4" key="1">
    <citation type="journal article" date="2019" name="Int. J. Syst. Evol. Microbiol.">
        <title>The Global Catalogue of Microorganisms (GCM) 10K type strain sequencing project: providing services to taxonomists for standard genome sequencing and annotation.</title>
        <authorList>
            <consortium name="The Broad Institute Genomics Platform"/>
            <consortium name="The Broad Institute Genome Sequencing Center for Infectious Disease"/>
            <person name="Wu L."/>
            <person name="Ma J."/>
        </authorList>
    </citation>
    <scope>NUCLEOTIDE SEQUENCE [LARGE SCALE GENOMIC DNA]</scope>
    <source>
        <strain evidence="4">KCTC 23314</strain>
    </source>
</reference>
<accession>A0ABQ3GB11</accession>
<evidence type="ECO:0000313" key="4">
    <source>
        <dbReference type="Proteomes" id="UP000626210"/>
    </source>
</evidence>
<dbReference type="Pfam" id="PF00989">
    <property type="entry name" value="PAS"/>
    <property type="match status" value="1"/>
</dbReference>
<organism evidence="3 4">
    <name type="scientific">Pseudorhodoferax aquiterrae</name>
    <dbReference type="NCBI Taxonomy" id="747304"/>
    <lineage>
        <taxon>Bacteria</taxon>
        <taxon>Pseudomonadati</taxon>
        <taxon>Pseudomonadota</taxon>
        <taxon>Betaproteobacteria</taxon>
        <taxon>Burkholderiales</taxon>
        <taxon>Comamonadaceae</taxon>
    </lineage>
</organism>
<comment type="caution">
    <text evidence="3">The sequence shown here is derived from an EMBL/GenBank/DDBJ whole genome shotgun (WGS) entry which is preliminary data.</text>
</comment>
<dbReference type="NCBIfam" id="TIGR00254">
    <property type="entry name" value="GGDEF"/>
    <property type="match status" value="1"/>
</dbReference>
<proteinExistence type="predicted"/>
<dbReference type="PANTHER" id="PTHR46663:SF3">
    <property type="entry name" value="SLL0267 PROTEIN"/>
    <property type="match status" value="1"/>
</dbReference>
<dbReference type="SUPFAM" id="SSF55073">
    <property type="entry name" value="Nucleotide cyclase"/>
    <property type="match status" value="1"/>
</dbReference>
<dbReference type="Proteomes" id="UP000626210">
    <property type="component" value="Unassembled WGS sequence"/>
</dbReference>
<dbReference type="CDD" id="cd12914">
    <property type="entry name" value="PDC1_DGC_like"/>
    <property type="match status" value="1"/>
</dbReference>
<dbReference type="InterPro" id="IPR000014">
    <property type="entry name" value="PAS"/>
</dbReference>
<evidence type="ECO:0000259" key="2">
    <source>
        <dbReference type="PROSITE" id="PS50887"/>
    </source>
</evidence>
<dbReference type="NCBIfam" id="TIGR00229">
    <property type="entry name" value="sensory_box"/>
    <property type="match status" value="1"/>
</dbReference>
<dbReference type="InterPro" id="IPR013767">
    <property type="entry name" value="PAS_fold"/>
</dbReference>
<keyword evidence="1" id="KW-0812">Transmembrane</keyword>
<dbReference type="EMBL" id="BMYK01000031">
    <property type="protein sequence ID" value="GHD00273.1"/>
    <property type="molecule type" value="Genomic_DNA"/>
</dbReference>
<dbReference type="CDD" id="cd01949">
    <property type="entry name" value="GGDEF"/>
    <property type="match status" value="1"/>
</dbReference>
<feature type="domain" description="GGDEF" evidence="2">
    <location>
        <begin position="478"/>
        <end position="612"/>
    </location>
</feature>